<comment type="caution">
    <text evidence="2">The sequence shown here is derived from an EMBL/GenBank/DDBJ whole genome shotgun (WGS) entry which is preliminary data.</text>
</comment>
<sequence>MKFKLLIILSVILIILEESINFSHPIHVVVPTDYFSETQQQQFLLLIFLVLGTGYPLLSLLLSSTIRQWSFKQCMLLIIIGSVDRFFINSHGMILCLGIAVIIAKTLIDSRYSEYLIGTVLTALGIMCLGIPLLMSSFFSETFMDVATFQHLIQLYQSNNYFDYVKENLLTSSLENLGMMIFVFLPFLLMGERISQWVGRYRWGSLLCASLLFAIGTMIKALSRFTESSLAFDMIILIGGACQAVGIFILAALVIRKYTIDGLVVMTTLLIADLAMLLFYTGIGVGDYKTMLLDDVLLRSFIVIIISAISMFILSYFRKSAVNT</sequence>
<feature type="transmembrane region" description="Helical" evidence="1">
    <location>
        <begin position="201"/>
        <end position="222"/>
    </location>
</feature>
<organism evidence="2 3">
    <name type="scientific">Macrococcus lamae</name>
    <dbReference type="NCBI Taxonomy" id="198484"/>
    <lineage>
        <taxon>Bacteria</taxon>
        <taxon>Bacillati</taxon>
        <taxon>Bacillota</taxon>
        <taxon>Bacilli</taxon>
        <taxon>Bacillales</taxon>
        <taxon>Staphylococcaceae</taxon>
        <taxon>Macrococcus</taxon>
    </lineage>
</organism>
<dbReference type="AlphaFoldDB" id="A0A4R6BW40"/>
<protein>
    <submittedName>
        <fullName evidence="2">Uncharacterized protein</fullName>
    </submittedName>
</protein>
<feature type="transmembrane region" description="Helical" evidence="1">
    <location>
        <begin position="115"/>
        <end position="135"/>
    </location>
</feature>
<keyword evidence="1" id="KW-0472">Membrane</keyword>
<feature type="transmembrane region" description="Helical" evidence="1">
    <location>
        <begin position="262"/>
        <end position="285"/>
    </location>
</feature>
<dbReference type="EMBL" id="SCWB01000003">
    <property type="protein sequence ID" value="TDM12510.1"/>
    <property type="molecule type" value="Genomic_DNA"/>
</dbReference>
<feature type="transmembrane region" description="Helical" evidence="1">
    <location>
        <begin position="43"/>
        <end position="62"/>
    </location>
</feature>
<feature type="transmembrane region" description="Helical" evidence="1">
    <location>
        <begin position="297"/>
        <end position="317"/>
    </location>
</feature>
<gene>
    <name evidence="2" type="ORF">ERX29_02560</name>
</gene>
<dbReference type="Proteomes" id="UP000294802">
    <property type="component" value="Unassembled WGS sequence"/>
</dbReference>
<keyword evidence="1" id="KW-0812">Transmembrane</keyword>
<keyword evidence="1" id="KW-1133">Transmembrane helix</keyword>
<dbReference type="OrthoDB" id="2417618at2"/>
<evidence type="ECO:0000256" key="1">
    <source>
        <dbReference type="SAM" id="Phobius"/>
    </source>
</evidence>
<proteinExistence type="predicted"/>
<dbReference type="RefSeq" id="WP_133443123.1">
    <property type="nucleotide sequence ID" value="NZ_SCWB01000003.1"/>
</dbReference>
<keyword evidence="3" id="KW-1185">Reference proteome</keyword>
<accession>A0A4R6BW40</accession>
<reference evidence="2 3" key="1">
    <citation type="submission" date="2019-01" db="EMBL/GenBank/DDBJ databases">
        <title>Draft genome sequences of the type strains of six Macrococcus species.</title>
        <authorList>
            <person name="Mazhar S."/>
            <person name="Altermann E."/>
            <person name="Hill C."/>
            <person name="Mcauliffe O."/>
        </authorList>
    </citation>
    <scope>NUCLEOTIDE SEQUENCE [LARGE SCALE GENOMIC DNA]</scope>
    <source>
        <strain evidence="2 3">CCM4815</strain>
    </source>
</reference>
<evidence type="ECO:0000313" key="3">
    <source>
        <dbReference type="Proteomes" id="UP000294802"/>
    </source>
</evidence>
<feature type="transmembrane region" description="Helical" evidence="1">
    <location>
        <begin position="234"/>
        <end position="255"/>
    </location>
</feature>
<evidence type="ECO:0000313" key="2">
    <source>
        <dbReference type="EMBL" id="TDM12510.1"/>
    </source>
</evidence>
<feature type="transmembrane region" description="Helical" evidence="1">
    <location>
        <begin position="92"/>
        <end position="108"/>
    </location>
</feature>
<feature type="transmembrane region" description="Helical" evidence="1">
    <location>
        <begin position="169"/>
        <end position="189"/>
    </location>
</feature>
<name>A0A4R6BW40_9STAP</name>